<evidence type="ECO:0000256" key="7">
    <source>
        <dbReference type="SAM" id="MobiDB-lite"/>
    </source>
</evidence>
<comment type="function">
    <text evidence="4">Regulates mitochondrial small subunit maturation by controlling 15S rRNA 5'-end processing. Localizes to the 5' precursor of the 15S rRNA in a position that is subsequently occupied by mS47 in the mature yeast mtSSU. Uses structure and sequence-specific RNA recognition, binding to a single-stranded region of the precursor and specifically recognizing bases -6 to -1. The exchange of Ccm1 for mS47 is coupled to the irreversible removal of precursor rRNA that is accompanied by conformational changes of the mitoribosomal proteins uS5m and mS26. These conformational changes signal completion of 5'-end rRNA processing through protection of the mature 5'-end of the 15S rRNA and stabilization of mS47. The removal of the 5' precursor together with the dissociation of Ccm1 may be catalyzed by the 5'-3' exoribonuclease Pet127. Involved in the specific removal of group I introns in mitochondrial encoded transcripts.</text>
</comment>
<feature type="region of interest" description="Disordered" evidence="7">
    <location>
        <begin position="1"/>
        <end position="30"/>
    </location>
</feature>
<comment type="subcellular location">
    <subcellularLocation>
        <location evidence="1">Mitochondrion</location>
    </subcellularLocation>
</comment>
<comment type="similarity">
    <text evidence="2">Belongs to the CCM1 family.</text>
</comment>
<dbReference type="Pfam" id="PF13812">
    <property type="entry name" value="PPR_3"/>
    <property type="match status" value="1"/>
</dbReference>
<dbReference type="OrthoDB" id="185373at2759"/>
<comment type="subunit">
    <text evidence="5">Binds to mitochondrial small subunit 15S rRNA.</text>
</comment>
<evidence type="ECO:0000256" key="2">
    <source>
        <dbReference type="ARBA" id="ARBA00006192"/>
    </source>
</evidence>
<protein>
    <recommendedName>
        <fullName evidence="10">Mitochondrial group I intron splicing factor CCM1</fullName>
    </recommendedName>
</protein>
<keyword evidence="3" id="KW-0677">Repeat</keyword>
<dbReference type="Proteomes" id="UP000774326">
    <property type="component" value="Unassembled WGS sequence"/>
</dbReference>
<evidence type="ECO:0000256" key="1">
    <source>
        <dbReference type="ARBA" id="ARBA00004173"/>
    </source>
</evidence>
<dbReference type="AlphaFoldDB" id="A0A9P8THM5"/>
<dbReference type="InterPro" id="IPR011990">
    <property type="entry name" value="TPR-like_helical_dom_sf"/>
</dbReference>
<dbReference type="Pfam" id="PF13041">
    <property type="entry name" value="PPR_2"/>
    <property type="match status" value="1"/>
</dbReference>
<dbReference type="PANTHER" id="PTHR47447:SF23">
    <property type="entry name" value="PENTACOTRIPEPTIDE-REPEAT REGION OF PRORP DOMAIN-CONTAINING PROTEIN"/>
    <property type="match status" value="1"/>
</dbReference>
<sequence>MPASSRQTTARRRRRTPRAPPQNHVKTHQHKLLDAKIAETQELARSFKTKLLKKKENEVIDQEFKDLDKPIDEEELEQIMSGVIEPPKASPQLLPLSEKDKQLKLFDSPARGIDINQQMLIKIGDSVQNIMNKDNLKWDVVIDDLYRNKDGFKGLTKTDVYQFLCQIPNNTKLPEQTISQLEQMLKDVSIGLTKEASIMMNFYANNAQISQMETMYHTLIAGGQPPAENILTLMIKGYVNAKDLKKVNEMLVEMQKQQYQPGLKTYTNILQLCVKLQAVKQGEQVFQMMKFHSLQTKPDILAYNNMIQLQVKNKDAYKAVDYYEELSDVGLTPNTYTFNALALACSKDKNFILKGWNYIEEISKRHLEPNLVTFQVMLRLAASDGDLELARALALKIDEILAENLSNQNLQESERIKKETLNYLMIAYRDFKPDHVPQSVLSKEISIIRRNTLRLADFTGLHQTIVNDSVIAKKRENLPPFLPLRNLYSQRQIVSEAHAIWNYSIIKTPGCLNRANLITFLRVLVDQGASKREFLQSFDQFTYANEEISKPAFTSLLNQGTIVESSKDSEVQIMSTVETTEPATTTLPPVLRIVKERFGQKLERETQLYRTLLSAGKRYKDLEMCETAWVERGQYRNTEAFKSLPRHVQEKKNFEFAKEMVLSMTDLNELELAVKTVSSTRTLFPWNFYLLNPLYQKLKDNGFTELCQDISFICNTAPRKNYKN</sequence>
<evidence type="ECO:0000256" key="4">
    <source>
        <dbReference type="ARBA" id="ARBA00044493"/>
    </source>
</evidence>
<keyword evidence="9" id="KW-1185">Reference proteome</keyword>
<gene>
    <name evidence="8" type="ORF">WICPIJ_008737</name>
</gene>
<reference evidence="8" key="1">
    <citation type="journal article" date="2021" name="Open Biol.">
        <title>Shared evolutionary footprints suggest mitochondrial oxidative damage underlies multiple complex I losses in fungi.</title>
        <authorList>
            <person name="Schikora-Tamarit M.A."/>
            <person name="Marcet-Houben M."/>
            <person name="Nosek J."/>
            <person name="Gabaldon T."/>
        </authorList>
    </citation>
    <scope>NUCLEOTIDE SEQUENCE</scope>
    <source>
        <strain evidence="8">CBS2887</strain>
    </source>
</reference>
<organism evidence="8 9">
    <name type="scientific">Wickerhamomyces pijperi</name>
    <name type="common">Yeast</name>
    <name type="synonym">Pichia pijperi</name>
    <dbReference type="NCBI Taxonomy" id="599730"/>
    <lineage>
        <taxon>Eukaryota</taxon>
        <taxon>Fungi</taxon>
        <taxon>Dikarya</taxon>
        <taxon>Ascomycota</taxon>
        <taxon>Saccharomycotina</taxon>
        <taxon>Saccharomycetes</taxon>
        <taxon>Phaffomycetales</taxon>
        <taxon>Wickerhamomycetaceae</taxon>
        <taxon>Wickerhamomyces</taxon>
    </lineage>
</organism>
<dbReference type="PANTHER" id="PTHR47447">
    <property type="entry name" value="OS03G0856100 PROTEIN"/>
    <property type="match status" value="1"/>
</dbReference>
<evidence type="ECO:0000313" key="9">
    <source>
        <dbReference type="Proteomes" id="UP000774326"/>
    </source>
</evidence>
<dbReference type="GO" id="GO:0005739">
    <property type="term" value="C:mitochondrion"/>
    <property type="evidence" value="ECO:0007669"/>
    <property type="project" value="UniProtKB-SubCell"/>
</dbReference>
<dbReference type="Gene3D" id="1.25.40.10">
    <property type="entry name" value="Tetratricopeptide repeat domain"/>
    <property type="match status" value="1"/>
</dbReference>
<evidence type="ECO:0000256" key="5">
    <source>
        <dbReference type="ARBA" id="ARBA00044511"/>
    </source>
</evidence>
<dbReference type="EMBL" id="JAEUBG010005022">
    <property type="protein sequence ID" value="KAH3679129.1"/>
    <property type="molecule type" value="Genomic_DNA"/>
</dbReference>
<feature type="repeat" description="PPR" evidence="6">
    <location>
        <begin position="299"/>
        <end position="333"/>
    </location>
</feature>
<proteinExistence type="inferred from homology"/>
<name>A0A9P8THM5_WICPI</name>
<evidence type="ECO:0000313" key="8">
    <source>
        <dbReference type="EMBL" id="KAH3679129.1"/>
    </source>
</evidence>
<dbReference type="InterPro" id="IPR002885">
    <property type="entry name" value="PPR_rpt"/>
</dbReference>
<reference evidence="8" key="2">
    <citation type="submission" date="2021-01" db="EMBL/GenBank/DDBJ databases">
        <authorList>
            <person name="Schikora-Tamarit M.A."/>
        </authorList>
    </citation>
    <scope>NUCLEOTIDE SEQUENCE</scope>
    <source>
        <strain evidence="8">CBS2887</strain>
    </source>
</reference>
<evidence type="ECO:0008006" key="10">
    <source>
        <dbReference type="Google" id="ProtNLM"/>
    </source>
</evidence>
<accession>A0A9P8THM5</accession>
<comment type="caution">
    <text evidence="8">The sequence shown here is derived from an EMBL/GenBank/DDBJ whole genome shotgun (WGS) entry which is preliminary data.</text>
</comment>
<evidence type="ECO:0000256" key="3">
    <source>
        <dbReference type="ARBA" id="ARBA00022737"/>
    </source>
</evidence>
<evidence type="ECO:0000256" key="6">
    <source>
        <dbReference type="PROSITE-ProRule" id="PRU00708"/>
    </source>
</evidence>
<dbReference type="PROSITE" id="PS51375">
    <property type="entry name" value="PPR"/>
    <property type="match status" value="1"/>
</dbReference>